<dbReference type="Proteomes" id="UP000886808">
    <property type="component" value="Unassembled WGS sequence"/>
</dbReference>
<keyword evidence="5" id="KW-0408">Iron</keyword>
<evidence type="ECO:0000256" key="6">
    <source>
        <dbReference type="ARBA" id="ARBA00023014"/>
    </source>
</evidence>
<accession>A0A9D1THK9</accession>
<dbReference type="NCBIfam" id="TIGR01212">
    <property type="entry name" value="TIGR01212 family radical SAM protein"/>
    <property type="match status" value="1"/>
</dbReference>
<dbReference type="InterPro" id="IPR006638">
    <property type="entry name" value="Elp3/MiaA/NifB-like_rSAM"/>
</dbReference>
<evidence type="ECO:0000259" key="7">
    <source>
        <dbReference type="SMART" id="SM00729"/>
    </source>
</evidence>
<dbReference type="GO" id="GO:0046872">
    <property type="term" value="F:metal ion binding"/>
    <property type="evidence" value="ECO:0007669"/>
    <property type="project" value="UniProtKB-KW"/>
</dbReference>
<gene>
    <name evidence="8" type="ORF">H9746_04525</name>
</gene>
<evidence type="ECO:0000256" key="3">
    <source>
        <dbReference type="ARBA" id="ARBA00022691"/>
    </source>
</evidence>
<name>A0A9D1THK9_9FIRM</name>
<dbReference type="GO" id="GO:0003824">
    <property type="term" value="F:catalytic activity"/>
    <property type="evidence" value="ECO:0007669"/>
    <property type="project" value="InterPro"/>
</dbReference>
<dbReference type="SFLD" id="SFLDG01091">
    <property type="entry name" value="uncharacterized_CHP01210-like"/>
    <property type="match status" value="1"/>
</dbReference>
<dbReference type="Pfam" id="PF04055">
    <property type="entry name" value="Radical_SAM"/>
    <property type="match status" value="1"/>
</dbReference>
<dbReference type="PANTHER" id="PTHR11135:SF1">
    <property type="entry name" value="PROTEIN YHCC"/>
    <property type="match status" value="1"/>
</dbReference>
<dbReference type="Pfam" id="PF16199">
    <property type="entry name" value="Radical_SAM_C"/>
    <property type="match status" value="1"/>
</dbReference>
<dbReference type="InterPro" id="IPR032432">
    <property type="entry name" value="Radical_SAM_C"/>
</dbReference>
<organism evidence="8 9">
    <name type="scientific">Candidatus Butyricicoccus avistercoris</name>
    <dbReference type="NCBI Taxonomy" id="2838518"/>
    <lineage>
        <taxon>Bacteria</taxon>
        <taxon>Bacillati</taxon>
        <taxon>Bacillota</taxon>
        <taxon>Clostridia</taxon>
        <taxon>Eubacteriales</taxon>
        <taxon>Butyricicoccaceae</taxon>
        <taxon>Butyricicoccus</taxon>
    </lineage>
</organism>
<dbReference type="InterPro" id="IPR039661">
    <property type="entry name" value="ELP3"/>
</dbReference>
<dbReference type="SMART" id="SM00729">
    <property type="entry name" value="Elp3"/>
    <property type="match status" value="1"/>
</dbReference>
<dbReference type="Gene3D" id="3.30.750.200">
    <property type="match status" value="1"/>
</dbReference>
<dbReference type="InterPro" id="IPR058240">
    <property type="entry name" value="rSAM_sf"/>
</dbReference>
<dbReference type="SFLD" id="SFLDS00029">
    <property type="entry name" value="Radical_SAM"/>
    <property type="match status" value="1"/>
</dbReference>
<keyword evidence="6" id="KW-0411">Iron-sulfur</keyword>
<keyword evidence="3" id="KW-0949">S-adenosyl-L-methionine</keyword>
<dbReference type="GO" id="GO:0051539">
    <property type="term" value="F:4 iron, 4 sulfur cluster binding"/>
    <property type="evidence" value="ECO:0007669"/>
    <property type="project" value="UniProtKB-KW"/>
</dbReference>
<comment type="cofactor">
    <cofactor evidence="1">
        <name>[4Fe-4S] cluster</name>
        <dbReference type="ChEBI" id="CHEBI:49883"/>
    </cofactor>
</comment>
<evidence type="ECO:0000256" key="2">
    <source>
        <dbReference type="ARBA" id="ARBA00022485"/>
    </source>
</evidence>
<evidence type="ECO:0000313" key="8">
    <source>
        <dbReference type="EMBL" id="HIV62099.1"/>
    </source>
</evidence>
<dbReference type="EMBL" id="DXIE01000028">
    <property type="protein sequence ID" value="HIV62099.1"/>
    <property type="molecule type" value="Genomic_DNA"/>
</dbReference>
<dbReference type="PANTHER" id="PTHR11135">
    <property type="entry name" value="HISTONE ACETYLTRANSFERASE-RELATED"/>
    <property type="match status" value="1"/>
</dbReference>
<sequence length="308" mass="35237">MNPFPYSDDNKRYHSYSYYLKHKYGCKVARVPLNGGFTCPNRDGTLSFGGCLFCSEDGSGEQIEFPEKSLEIQFNAGIEKLSKWKDAKYLAYLQSFSGTYGDINRLKTIYSKCLNLPNVCGLVIATRADCINSEICDLLYEYVQKTDITIELGLQTIHDKTNKLMNRCEYFSDFEKAINLLNSLNIPVWTHLLNGLPYETHDMMLESAKVIGQMKISGVKIHTLYFLKNTSFAEKYQHFALSRDEYINIVCNQLEVLPNNVVVGRLTGDAPRDKLLAPLWTARKREVLNAIDKELLRRDSFQGKFAKL</sequence>
<feature type="domain" description="Elp3/MiaA/NifB-like radical SAM core" evidence="7">
    <location>
        <begin position="29"/>
        <end position="252"/>
    </location>
</feature>
<evidence type="ECO:0000256" key="1">
    <source>
        <dbReference type="ARBA" id="ARBA00001966"/>
    </source>
</evidence>
<proteinExistence type="predicted"/>
<keyword evidence="4" id="KW-0479">Metal-binding</keyword>
<dbReference type="SFLD" id="SFLDG01086">
    <property type="entry name" value="elongater_protein-like"/>
    <property type="match status" value="1"/>
</dbReference>
<dbReference type="InterPro" id="IPR007197">
    <property type="entry name" value="rSAM"/>
</dbReference>
<evidence type="ECO:0000256" key="5">
    <source>
        <dbReference type="ARBA" id="ARBA00023004"/>
    </source>
</evidence>
<evidence type="ECO:0000313" key="9">
    <source>
        <dbReference type="Proteomes" id="UP000886808"/>
    </source>
</evidence>
<keyword evidence="2" id="KW-0004">4Fe-4S</keyword>
<dbReference type="InterPro" id="IPR005911">
    <property type="entry name" value="YhcC-like"/>
</dbReference>
<evidence type="ECO:0000256" key="4">
    <source>
        <dbReference type="ARBA" id="ARBA00022723"/>
    </source>
</evidence>
<dbReference type="AlphaFoldDB" id="A0A9D1THK9"/>
<dbReference type="SUPFAM" id="SSF102114">
    <property type="entry name" value="Radical SAM enzymes"/>
    <property type="match status" value="1"/>
</dbReference>
<protein>
    <submittedName>
        <fullName evidence="8">TIGR01212 family radical SAM protein</fullName>
    </submittedName>
</protein>
<reference evidence="8" key="2">
    <citation type="submission" date="2021-04" db="EMBL/GenBank/DDBJ databases">
        <authorList>
            <person name="Gilroy R."/>
        </authorList>
    </citation>
    <scope>NUCLEOTIDE SEQUENCE</scope>
    <source>
        <strain evidence="8">CHK193-4272</strain>
    </source>
</reference>
<comment type="caution">
    <text evidence="8">The sequence shown here is derived from an EMBL/GenBank/DDBJ whole genome shotgun (WGS) entry which is preliminary data.</text>
</comment>
<reference evidence="8" key="1">
    <citation type="journal article" date="2021" name="PeerJ">
        <title>Extensive microbial diversity within the chicken gut microbiome revealed by metagenomics and culture.</title>
        <authorList>
            <person name="Gilroy R."/>
            <person name="Ravi A."/>
            <person name="Getino M."/>
            <person name="Pursley I."/>
            <person name="Horton D.L."/>
            <person name="Alikhan N.F."/>
            <person name="Baker D."/>
            <person name="Gharbi K."/>
            <person name="Hall N."/>
            <person name="Watson M."/>
            <person name="Adriaenssens E.M."/>
            <person name="Foster-Nyarko E."/>
            <person name="Jarju S."/>
            <person name="Secka A."/>
            <person name="Antonio M."/>
            <person name="Oren A."/>
            <person name="Chaudhuri R.R."/>
            <person name="La Ragione R."/>
            <person name="Hildebrand F."/>
            <person name="Pallen M.J."/>
        </authorList>
    </citation>
    <scope>NUCLEOTIDE SEQUENCE</scope>
    <source>
        <strain evidence="8">CHK193-4272</strain>
    </source>
</reference>